<evidence type="ECO:0000256" key="5">
    <source>
        <dbReference type="ARBA" id="ARBA00022490"/>
    </source>
</evidence>
<dbReference type="Gene3D" id="3.30.70.1660">
    <property type="match status" value="1"/>
</dbReference>
<sequence>MVYQKQAFYILSIDMIDRLKKIQEKYLRIEDELARATASDTLKNLSKERSRLTPVYTKADEYLKITKDCQDAKSLLESDNDPDMHAMLKSEIEEGEKKLEELAKELEIMLLPPDPNSGKSILVEIRAGTGGEESGLFCADLFRMYNKYADKQGLRAEIIDASPTGIGGFKEIVFSLDDDRAYDLFKFESGTHRVQRIPETESGGRIHTSAVTVAILPEAEEKEVEIRESDLRIDVYRSSGAGGQHVNTTDSAVRITHIPTGIVVASQEERSQIKNRDKAMRVLRARIVDQMADAAKQSADALKKAQVGSGDRSERIRTYNFPQGRCTDHRIGFTSHNLPAIMEGDLDELIDALVQEDRSKRLAEAKA</sequence>
<comment type="PTM">
    <text evidence="7">Methylated by PrmC. Methylation increases the termination efficiency of RF1.</text>
</comment>
<evidence type="ECO:0000256" key="3">
    <source>
        <dbReference type="ARBA" id="ARBA00010835"/>
    </source>
</evidence>
<dbReference type="Pfam" id="PF03462">
    <property type="entry name" value="PCRF"/>
    <property type="match status" value="1"/>
</dbReference>
<evidence type="ECO:0000259" key="9">
    <source>
        <dbReference type="PROSITE" id="PS00745"/>
    </source>
</evidence>
<gene>
    <name evidence="7 10" type="primary">prfA</name>
    <name evidence="10" type="ORF">LEP1GSC199_3099</name>
</gene>
<comment type="similarity">
    <text evidence="3 7">Belongs to the prokaryotic/mitochondrial release factor family.</text>
</comment>
<keyword evidence="6 7" id="KW-0648">Protein biosynthesis</keyword>
<dbReference type="InterPro" id="IPR045853">
    <property type="entry name" value="Pep_chain_release_fac_I_sf"/>
</dbReference>
<dbReference type="EMBL" id="AOGY02000007">
    <property type="protein sequence ID" value="EMY71835.1"/>
    <property type="molecule type" value="Genomic_DNA"/>
</dbReference>
<evidence type="ECO:0000256" key="6">
    <source>
        <dbReference type="ARBA" id="ARBA00022917"/>
    </source>
</evidence>
<dbReference type="InterPro" id="IPR004373">
    <property type="entry name" value="RF-1"/>
</dbReference>
<feature type="domain" description="Prokaryotic-type class I peptide chain release factors" evidence="9">
    <location>
        <begin position="237"/>
        <end position="253"/>
    </location>
</feature>
<dbReference type="NCBIfam" id="NF001859">
    <property type="entry name" value="PRK00591.1"/>
    <property type="match status" value="1"/>
</dbReference>
<dbReference type="InterPro" id="IPR050057">
    <property type="entry name" value="Prokaryotic/Mito_RF"/>
</dbReference>
<evidence type="ECO:0000256" key="8">
    <source>
        <dbReference type="NCBIfam" id="TIGR00019"/>
    </source>
</evidence>
<dbReference type="PANTHER" id="PTHR43804:SF7">
    <property type="entry name" value="LD18447P"/>
    <property type="match status" value="1"/>
</dbReference>
<evidence type="ECO:0000256" key="1">
    <source>
        <dbReference type="ARBA" id="ARBA00002986"/>
    </source>
</evidence>
<dbReference type="HAMAP" id="MF_00093">
    <property type="entry name" value="Rel_fac_1"/>
    <property type="match status" value="1"/>
</dbReference>
<evidence type="ECO:0000313" key="11">
    <source>
        <dbReference type="Proteomes" id="UP000012227"/>
    </source>
</evidence>
<keyword evidence="5 7" id="KW-0963">Cytoplasm</keyword>
<comment type="function">
    <text evidence="1 7">Peptide chain release factor 1 directs the termination of translation in response to the peptide chain termination codons UAG and UAA.</text>
</comment>
<proteinExistence type="inferred from homology"/>
<evidence type="ECO:0000256" key="7">
    <source>
        <dbReference type="HAMAP-Rule" id="MF_00093"/>
    </source>
</evidence>
<feature type="modified residue" description="N5-methylglutamine" evidence="7">
    <location>
        <position position="244"/>
    </location>
</feature>
<dbReference type="FunFam" id="3.30.70.1660:FF:000004">
    <property type="entry name" value="Peptide chain release factor 1"/>
    <property type="match status" value="1"/>
</dbReference>
<organism evidence="10 11">
    <name type="scientific">Leptospira vanthielii serovar Holland str. Waz Holland = ATCC 700522</name>
    <dbReference type="NCBI Taxonomy" id="1218591"/>
    <lineage>
        <taxon>Bacteria</taxon>
        <taxon>Pseudomonadati</taxon>
        <taxon>Spirochaetota</taxon>
        <taxon>Spirochaetia</taxon>
        <taxon>Leptospirales</taxon>
        <taxon>Leptospiraceae</taxon>
        <taxon>Leptospira</taxon>
    </lineage>
</organism>
<dbReference type="Proteomes" id="UP000012227">
    <property type="component" value="Unassembled WGS sequence"/>
</dbReference>
<accession>N1WEM1</accession>
<dbReference type="SMART" id="SM00937">
    <property type="entry name" value="PCRF"/>
    <property type="match status" value="1"/>
</dbReference>
<evidence type="ECO:0000313" key="10">
    <source>
        <dbReference type="EMBL" id="EMY71835.1"/>
    </source>
</evidence>
<dbReference type="SUPFAM" id="SSF75620">
    <property type="entry name" value="Release factor"/>
    <property type="match status" value="1"/>
</dbReference>
<dbReference type="FunFam" id="3.30.70.1660:FF:000002">
    <property type="entry name" value="Peptide chain release factor 1"/>
    <property type="match status" value="1"/>
</dbReference>
<dbReference type="Gene3D" id="6.10.140.1950">
    <property type="match status" value="1"/>
</dbReference>
<dbReference type="FunFam" id="3.30.160.20:FF:000004">
    <property type="entry name" value="Peptide chain release factor 1"/>
    <property type="match status" value="1"/>
</dbReference>
<dbReference type="InterPro" id="IPR005139">
    <property type="entry name" value="PCRF"/>
</dbReference>
<evidence type="ECO:0000256" key="2">
    <source>
        <dbReference type="ARBA" id="ARBA00004496"/>
    </source>
</evidence>
<evidence type="ECO:0000256" key="4">
    <source>
        <dbReference type="ARBA" id="ARBA00022481"/>
    </source>
</evidence>
<name>N1WEM1_9LEPT</name>
<dbReference type="Pfam" id="PF00472">
    <property type="entry name" value="RF-1"/>
    <property type="match status" value="1"/>
</dbReference>
<reference evidence="10 11" key="1">
    <citation type="submission" date="2013-03" db="EMBL/GenBank/DDBJ databases">
        <authorList>
            <person name="Harkins D.M."/>
            <person name="Durkin A.S."/>
            <person name="Brinkac L.M."/>
            <person name="Haft D.H."/>
            <person name="Selengut J.D."/>
            <person name="Sanka R."/>
            <person name="DePew J."/>
            <person name="Purushe J."/>
            <person name="Galloway R.L."/>
            <person name="Vinetz J.M."/>
            <person name="Sutton G.G."/>
            <person name="Nierman W.C."/>
            <person name="Fouts D.E."/>
        </authorList>
    </citation>
    <scope>NUCLEOTIDE SEQUENCE [LARGE SCALE GENOMIC DNA]</scope>
    <source>
        <strain evidence="10 11">Waz Holland</strain>
    </source>
</reference>
<dbReference type="PROSITE" id="PS00745">
    <property type="entry name" value="RF_PROK_I"/>
    <property type="match status" value="1"/>
</dbReference>
<dbReference type="Gene3D" id="3.30.160.20">
    <property type="match status" value="1"/>
</dbReference>
<dbReference type="NCBIfam" id="TIGR00019">
    <property type="entry name" value="prfA"/>
    <property type="match status" value="1"/>
</dbReference>
<dbReference type="STRING" id="1218591.LEP1GSC199_3099"/>
<keyword evidence="4 7" id="KW-0488">Methylation</keyword>
<comment type="subcellular location">
    <subcellularLocation>
        <location evidence="2 7">Cytoplasm</location>
    </subcellularLocation>
</comment>
<protein>
    <recommendedName>
        <fullName evidence="7 8">Peptide chain release factor 1</fullName>
        <shortName evidence="7">RF-1</shortName>
    </recommendedName>
</protein>
<dbReference type="GO" id="GO:0005829">
    <property type="term" value="C:cytosol"/>
    <property type="evidence" value="ECO:0007669"/>
    <property type="project" value="UniProtKB-ARBA"/>
</dbReference>
<comment type="caution">
    <text evidence="10">The sequence shown here is derived from an EMBL/GenBank/DDBJ whole genome shotgun (WGS) entry which is preliminary data.</text>
</comment>
<dbReference type="InterPro" id="IPR000352">
    <property type="entry name" value="Pep_chain_release_fac_I"/>
</dbReference>
<dbReference type="GO" id="GO:0016149">
    <property type="term" value="F:translation release factor activity, codon specific"/>
    <property type="evidence" value="ECO:0007669"/>
    <property type="project" value="UniProtKB-UniRule"/>
</dbReference>
<dbReference type="AlphaFoldDB" id="N1WEM1"/>
<dbReference type="PANTHER" id="PTHR43804">
    <property type="entry name" value="LD18447P"/>
    <property type="match status" value="1"/>
</dbReference>